<evidence type="ECO:0000259" key="3">
    <source>
        <dbReference type="Pfam" id="PF16116"/>
    </source>
</evidence>
<evidence type="ECO:0000256" key="1">
    <source>
        <dbReference type="SAM" id="MobiDB-lite"/>
    </source>
</evidence>
<reference evidence="5 6" key="2">
    <citation type="submission" date="2016-08" db="EMBL/GenBank/DDBJ databases">
        <title>Pervasive Adenine N6-methylation of Active Genes in Fungi.</title>
        <authorList>
            <consortium name="DOE Joint Genome Institute"/>
            <person name="Mondo S.J."/>
            <person name="Dannebaum R.O."/>
            <person name="Kuo R.C."/>
            <person name="Labutti K."/>
            <person name="Haridas S."/>
            <person name="Kuo A."/>
            <person name="Salamov A."/>
            <person name="Ahrendt S.R."/>
            <person name="Lipzen A."/>
            <person name="Sullivan W."/>
            <person name="Andreopoulos W.B."/>
            <person name="Clum A."/>
            <person name="Lindquist E."/>
            <person name="Daum C."/>
            <person name="Ramamoorthy G.K."/>
            <person name="Gryganskyi A."/>
            <person name="Culley D."/>
            <person name="Magnuson J.K."/>
            <person name="James T.Y."/>
            <person name="O'Malley M.A."/>
            <person name="Stajich J.E."/>
            <person name="Spatafora J.W."/>
            <person name="Visel A."/>
            <person name="Grigoriev I.V."/>
        </authorList>
    </citation>
    <scope>NUCLEOTIDE SEQUENCE [LARGE SCALE GENOMIC DNA]</scope>
    <source>
        <strain evidence="5 6">S4</strain>
    </source>
</reference>
<feature type="compositionally biased region" description="Low complexity" evidence="1">
    <location>
        <begin position="519"/>
        <end position="554"/>
    </location>
</feature>
<evidence type="ECO:0000313" key="6">
    <source>
        <dbReference type="Proteomes" id="UP000193944"/>
    </source>
</evidence>
<feature type="signal peptide" evidence="2">
    <location>
        <begin position="1"/>
        <end position="23"/>
    </location>
</feature>
<dbReference type="InterPro" id="IPR032267">
    <property type="entry name" value="DUF4832"/>
</dbReference>
<protein>
    <recommendedName>
        <fullName evidence="7">DUF4832 domain-containing protein</fullName>
    </recommendedName>
</protein>
<comment type="caution">
    <text evidence="5">The sequence shown here is derived from an EMBL/GenBank/DDBJ whole genome shotgun (WGS) entry which is preliminary data.</text>
</comment>
<evidence type="ECO:0008006" key="7">
    <source>
        <dbReference type="Google" id="ProtNLM"/>
    </source>
</evidence>
<name>A0A1Y1XMJ8_9FUNG</name>
<dbReference type="InterPro" id="IPR032379">
    <property type="entry name" value="DUF4874"/>
</dbReference>
<reference evidence="5 6" key="1">
    <citation type="submission" date="2016-08" db="EMBL/GenBank/DDBJ databases">
        <title>A Parts List for Fungal Cellulosomes Revealed by Comparative Genomics.</title>
        <authorList>
            <consortium name="DOE Joint Genome Institute"/>
            <person name="Haitjema C.H."/>
            <person name="Gilmore S.P."/>
            <person name="Henske J.K."/>
            <person name="Solomon K.V."/>
            <person name="De Groot R."/>
            <person name="Kuo A."/>
            <person name="Mondo S.J."/>
            <person name="Salamov A.A."/>
            <person name="Labutti K."/>
            <person name="Zhao Z."/>
            <person name="Chiniquy J."/>
            <person name="Barry K."/>
            <person name="Brewer H.M."/>
            <person name="Purvine S.O."/>
            <person name="Wright A.T."/>
            <person name="Boxma B."/>
            <person name="Van Alen T."/>
            <person name="Hackstein J.H."/>
            <person name="Baker S.E."/>
            <person name="Grigoriev I.V."/>
            <person name="O'Malley M.A."/>
        </authorList>
    </citation>
    <scope>NUCLEOTIDE SEQUENCE [LARGE SCALE GENOMIC DNA]</scope>
    <source>
        <strain evidence="5 6">S4</strain>
    </source>
</reference>
<proteinExistence type="predicted"/>
<sequence length="779" mass="89037">MKFIIITLLALLLLNINNIKVKGKPANDYFLNINNSNNVENVIEKIVKRANTGSNFQSVKYINYEESLKEVDNPYRGFYQEMETKLSPSGGNVKNYPETSLIRLLVDLSPFSKVKNNQQDMELTKEALVLFEDVLKTLVKSQKTAVIRFAYHPGFNSDNHTYEPSMKFLLKHQEQLGAIMSKYTEVIAVVECGMLGMYGEMHSSFVYDDKDTFYQNTVLVINKWLEVLPQNLTLSVRKPKFYCHWKGIDLNSIDKDLTTVKDKSYRVGIYNDGYFASNGDLGTYTNRNKEVKWLYNQAKHTVFGGEFGRPDEDSTYNISFNDMVSEMFITHTSYLNSGFYKGTLKKIKNSKYNGSDKKYVGQNGMIYVQNHLGYRFVVKDVSITKSIGKNESFGIIVKINNVGFGNLVTPKEPIILLKNSNTNNIYKFPLLSDKTVQKEIVENINPNQWESNATYNFKAVFKLPNNISTGNYKVYLRLASNKDSKGTNGYPIRFANDDNKIWDYDLGANYLADFTITNTNTNNKNNNNNNNNNSVGSINRNPNNKNVNNNPNNNASPTTTILSPVIPRITTKLTSRISTKTIPKTTTISKPTSISTPRVGNGNANNNNNSSTPSQNYYKYAIKFRGTLSNQENYYLGARDLKTYDFFKLSKKDDSTKSGIYRTWHVNSIKEPSLFYLSDSLYGSGDGKPTNYCLDIGYYVTMKGYNYLSIVECSKAKYKFKYGGTYKDTIDIYYRSNNKHITDRKGNNLCLYYSVIPHIAKCSDYESKENLRWTRYIMD</sequence>
<feature type="domain" description="DUF4832" evidence="3">
    <location>
        <begin position="266"/>
        <end position="496"/>
    </location>
</feature>
<dbReference type="Pfam" id="PF16116">
    <property type="entry name" value="DUF4832"/>
    <property type="match status" value="1"/>
</dbReference>
<keyword evidence="2" id="KW-0732">Signal</keyword>
<accession>A0A1Y1XMJ8</accession>
<feature type="chain" id="PRO_5012598472" description="DUF4832 domain-containing protein" evidence="2">
    <location>
        <begin position="24"/>
        <end position="779"/>
    </location>
</feature>
<keyword evidence="6" id="KW-1185">Reference proteome</keyword>
<feature type="region of interest" description="Disordered" evidence="1">
    <location>
        <begin position="519"/>
        <end position="561"/>
    </location>
</feature>
<dbReference type="Proteomes" id="UP000193944">
    <property type="component" value="Unassembled WGS sequence"/>
</dbReference>
<dbReference type="OrthoDB" id="6085154at2759"/>
<dbReference type="Pfam" id="PF16173">
    <property type="entry name" value="DUF4874"/>
    <property type="match status" value="1"/>
</dbReference>
<feature type="compositionally biased region" description="Low complexity" evidence="1">
    <location>
        <begin position="585"/>
        <end position="609"/>
    </location>
</feature>
<organism evidence="5 6">
    <name type="scientific">Anaeromyces robustus</name>
    <dbReference type="NCBI Taxonomy" id="1754192"/>
    <lineage>
        <taxon>Eukaryota</taxon>
        <taxon>Fungi</taxon>
        <taxon>Fungi incertae sedis</taxon>
        <taxon>Chytridiomycota</taxon>
        <taxon>Chytridiomycota incertae sedis</taxon>
        <taxon>Neocallimastigomycetes</taxon>
        <taxon>Neocallimastigales</taxon>
        <taxon>Neocallimastigaceae</taxon>
        <taxon>Anaeromyces</taxon>
    </lineage>
</organism>
<dbReference type="AlphaFoldDB" id="A0A1Y1XMJ8"/>
<dbReference type="STRING" id="1754192.A0A1Y1XMJ8"/>
<dbReference type="EMBL" id="MCFG01000015">
    <property type="protein sequence ID" value="ORX86933.1"/>
    <property type="molecule type" value="Genomic_DNA"/>
</dbReference>
<gene>
    <name evidence="5" type="ORF">BCR32DRAFT_324757</name>
</gene>
<evidence type="ECO:0000256" key="2">
    <source>
        <dbReference type="SAM" id="SignalP"/>
    </source>
</evidence>
<evidence type="ECO:0000313" key="5">
    <source>
        <dbReference type="EMBL" id="ORX86933.1"/>
    </source>
</evidence>
<evidence type="ECO:0000259" key="4">
    <source>
        <dbReference type="Pfam" id="PF16173"/>
    </source>
</evidence>
<feature type="region of interest" description="Disordered" evidence="1">
    <location>
        <begin position="585"/>
        <end position="613"/>
    </location>
</feature>
<feature type="domain" description="DUF4874" evidence="4">
    <location>
        <begin position="73"/>
        <end position="240"/>
    </location>
</feature>